<evidence type="ECO:0000313" key="1">
    <source>
        <dbReference type="EMBL" id="AFN65398.1"/>
    </source>
</evidence>
<proteinExistence type="predicted"/>
<dbReference type="Proteomes" id="UP000009005">
    <property type="component" value="Chromosome"/>
</dbReference>
<organism evidence="1 2">
    <name type="scientific">Mycoplasma wenyonii (strain Massachusetts)</name>
    <name type="common">Eperythrozoon wenyonii</name>
    <dbReference type="NCBI Taxonomy" id="1197325"/>
    <lineage>
        <taxon>Bacteria</taxon>
        <taxon>Bacillati</taxon>
        <taxon>Mycoplasmatota</taxon>
        <taxon>Mollicutes</taxon>
        <taxon>Mycoplasmataceae</taxon>
        <taxon>Mycoplasma</taxon>
    </lineage>
</organism>
<dbReference type="EMBL" id="CP003703">
    <property type="protein sequence ID" value="AFN65398.1"/>
    <property type="molecule type" value="Genomic_DNA"/>
</dbReference>
<gene>
    <name evidence="1" type="ordered locus">WEN_03085</name>
</gene>
<evidence type="ECO:0008006" key="3">
    <source>
        <dbReference type="Google" id="ProtNLM"/>
    </source>
</evidence>
<dbReference type="PROSITE" id="PS51257">
    <property type="entry name" value="PROKAR_LIPOPROTEIN"/>
    <property type="match status" value="1"/>
</dbReference>
<accession>I6Z703</accession>
<protein>
    <recommendedName>
        <fullName evidence="3">Lipoprotein</fullName>
    </recommendedName>
</protein>
<name>I6Z703_MYCWM</name>
<dbReference type="OrthoDB" id="402236at2"/>
<sequence>MSLSDEKKKKAWLLAPLGCLMAGTSCGIPFIPGVWGTKVSGIPYPRFVLGTSEGGQELHIVESGLLKNKGYKGEIPFDQVTMKWGYRQLTANDALISCKKEEYYVGRHIWENQYFLHNGQKFFWSENSCSSFQSDNGKSIKPNFEKKVENDSGGSGTSGTVKATKILLPIGTCKFKWADENDVNSGKKILNMNCDGYTNDEIPANPPRGGTTGAEQQGSIQTVQNYLELKRGIFSVTLQPL</sequence>
<reference evidence="1 2" key="1">
    <citation type="journal article" date="2012" name="J. Bacteriol.">
        <title>Complete genome sequence of Mycoplasma wenyonii strain Massachusetts.</title>
        <authorList>
            <person name="Dos Santos A.P."/>
            <person name="Guimaraes A.M."/>
            <person name="do Nascimento N.C."/>
            <person name="Sanmiguel P.J."/>
            <person name="Messick J.B."/>
        </authorList>
    </citation>
    <scope>NUCLEOTIDE SEQUENCE [LARGE SCALE GENOMIC DNA]</scope>
    <source>
        <strain evidence="1 2">Massachusetts</strain>
    </source>
</reference>
<dbReference type="RefSeq" id="WP_014850107.1">
    <property type="nucleotide sequence ID" value="NC_018149.1"/>
</dbReference>
<dbReference type="HOGENOM" id="CLU_1119231_0_0_14"/>
<evidence type="ECO:0000313" key="2">
    <source>
        <dbReference type="Proteomes" id="UP000009005"/>
    </source>
</evidence>
<dbReference type="AlphaFoldDB" id="I6Z703"/>
<keyword evidence="2" id="KW-1185">Reference proteome</keyword>
<dbReference type="KEGG" id="mwe:WEN_03085"/>
<dbReference type="PATRIC" id="fig|1197325.3.peg.668"/>